<dbReference type="InParanoid" id="A0A1S0U129"/>
<dbReference type="AlphaFoldDB" id="A0A1S0U129"/>
<reference evidence="1" key="1">
    <citation type="submission" date="2012-04" db="EMBL/GenBank/DDBJ databases">
        <title>The Genome Sequence of Loa loa.</title>
        <authorList>
            <consortium name="The Broad Institute Genome Sequencing Platform"/>
            <consortium name="Broad Institute Genome Sequencing Center for Infectious Disease"/>
            <person name="Nutman T.B."/>
            <person name="Fink D.L."/>
            <person name="Russ C."/>
            <person name="Young S."/>
            <person name="Zeng Q."/>
            <person name="Gargeya S."/>
            <person name="Alvarado L."/>
            <person name="Berlin A."/>
            <person name="Chapman S.B."/>
            <person name="Chen Z."/>
            <person name="Freedman E."/>
            <person name="Gellesch M."/>
            <person name="Goldberg J."/>
            <person name="Griggs A."/>
            <person name="Gujja S."/>
            <person name="Heilman E.R."/>
            <person name="Heiman D."/>
            <person name="Howarth C."/>
            <person name="Mehta T."/>
            <person name="Neiman D."/>
            <person name="Pearson M."/>
            <person name="Roberts A."/>
            <person name="Saif S."/>
            <person name="Shea T."/>
            <person name="Shenoy N."/>
            <person name="Sisk P."/>
            <person name="Stolte C."/>
            <person name="Sykes S."/>
            <person name="White J."/>
            <person name="Yandava C."/>
            <person name="Haas B."/>
            <person name="Henn M.R."/>
            <person name="Nusbaum C."/>
            <person name="Birren B."/>
        </authorList>
    </citation>
    <scope>NUCLEOTIDE SEQUENCE [LARGE SCALE GENOMIC DNA]</scope>
</reference>
<dbReference type="RefSeq" id="XP_003140750.1">
    <property type="nucleotide sequence ID" value="XM_003140702.1"/>
</dbReference>
<gene>
    <name evidence="1" type="ORF">LOAG_05165</name>
</gene>
<sequence>MNHGQFQQSAVIFDLEIVPSQTSPHQGSRRGRRYGYPSLWGRMSLSLLIAQHIFVSAKMAPNNIEEEEMKYCLLHPLYHYQTIRQYRHSSTYKGCKATK</sequence>
<evidence type="ECO:0000313" key="1">
    <source>
        <dbReference type="EMBL" id="EFO23327.1"/>
    </source>
</evidence>
<protein>
    <submittedName>
        <fullName evidence="1">Uncharacterized protein</fullName>
    </submittedName>
</protein>
<accession>A0A1S0U129</accession>
<organism evidence="1">
    <name type="scientific">Loa loa</name>
    <name type="common">Eye worm</name>
    <name type="synonym">Filaria loa</name>
    <dbReference type="NCBI Taxonomy" id="7209"/>
    <lineage>
        <taxon>Eukaryota</taxon>
        <taxon>Metazoa</taxon>
        <taxon>Ecdysozoa</taxon>
        <taxon>Nematoda</taxon>
        <taxon>Chromadorea</taxon>
        <taxon>Rhabditida</taxon>
        <taxon>Spirurina</taxon>
        <taxon>Spiruromorpha</taxon>
        <taxon>Filarioidea</taxon>
        <taxon>Onchocercidae</taxon>
        <taxon>Loa</taxon>
    </lineage>
</organism>
<dbReference type="CTD" id="9942569"/>
<proteinExistence type="predicted"/>
<dbReference type="KEGG" id="loa:LOAG_05165"/>
<dbReference type="EMBL" id="JH712175">
    <property type="protein sequence ID" value="EFO23327.1"/>
    <property type="molecule type" value="Genomic_DNA"/>
</dbReference>
<name>A0A1S0U129_LOALO</name>
<dbReference type="GeneID" id="9942569"/>